<dbReference type="EMBL" id="CP134890">
    <property type="protein sequence ID" value="WNM20639.1"/>
    <property type="molecule type" value="Genomic_DNA"/>
</dbReference>
<gene>
    <name evidence="3" type="ORF">RN605_08045</name>
    <name evidence="2" type="ORF">RN608_00875</name>
</gene>
<dbReference type="EMBL" id="CP134878">
    <property type="protein sequence ID" value="WNM19250.1"/>
    <property type="molecule type" value="Genomic_DNA"/>
</dbReference>
<dbReference type="RefSeq" id="WP_313324040.1">
    <property type="nucleotide sequence ID" value="NZ_CP134878.1"/>
</dbReference>
<evidence type="ECO:0000256" key="1">
    <source>
        <dbReference type="SAM" id="Coils"/>
    </source>
</evidence>
<protein>
    <submittedName>
        <fullName evidence="2">Uncharacterized protein</fullName>
    </submittedName>
</protein>
<evidence type="ECO:0000313" key="4">
    <source>
        <dbReference type="Proteomes" id="UP001304515"/>
    </source>
</evidence>
<keyword evidence="1" id="KW-0175">Coiled coil</keyword>
<organism evidence="2">
    <name type="scientific">Flavobacterium capsici</name>
    <dbReference type="NCBI Taxonomy" id="3075618"/>
    <lineage>
        <taxon>Bacteria</taxon>
        <taxon>Pseudomonadati</taxon>
        <taxon>Bacteroidota</taxon>
        <taxon>Flavobacteriia</taxon>
        <taxon>Flavobacteriales</taxon>
        <taxon>Flavobacteriaceae</taxon>
        <taxon>Flavobacterium</taxon>
    </lineage>
</organism>
<sequence>MDQIEVLYNELCSSDPFLRAHHYHNLDEATKEKLNLFSSIKVLERNFEFYSKNSTKIFETELKTVYKNKIKSYKEKLQQLTAA</sequence>
<evidence type="ECO:0000313" key="2">
    <source>
        <dbReference type="EMBL" id="WNM19250.1"/>
    </source>
</evidence>
<feature type="coiled-coil region" evidence="1">
    <location>
        <begin position="26"/>
        <end position="83"/>
    </location>
</feature>
<proteinExistence type="predicted"/>
<accession>A0AA96F138</accession>
<reference evidence="2 4" key="1">
    <citation type="submission" date="2023-09" db="EMBL/GenBank/DDBJ databases">
        <title>Flavobacterium sp. a novel bacteria isolate from Pepper rhizosphere.</title>
        <authorList>
            <person name="Peng Y."/>
            <person name="Lee J."/>
        </authorList>
    </citation>
    <scope>NUCLEOTIDE SEQUENCE</scope>
    <source>
        <strain evidence="2">PMR2A8</strain>
        <strain evidence="3 4">PMTSA4</strain>
    </source>
</reference>
<dbReference type="KEGG" id="fcj:RN605_08045"/>
<dbReference type="AlphaFoldDB" id="A0AA96F138"/>
<name>A0AA96F138_9FLAO</name>
<accession>A0AA96J9K7</accession>
<dbReference type="Proteomes" id="UP001304515">
    <property type="component" value="Chromosome"/>
</dbReference>
<keyword evidence="4" id="KW-1185">Reference proteome</keyword>
<evidence type="ECO:0000313" key="3">
    <source>
        <dbReference type="EMBL" id="WNM20639.1"/>
    </source>
</evidence>